<sequence length="731" mass="81602">MRVLFAFCVIFVTTSRCVQGNSWLKNFEEAVKNFSEEELRKVDPDRSRARSFKHPRAFQCPDMSSSSSVPTSVELVKAADIKVIAALGDSLTTGVAANASSIVEVPIEYRQLSWSIGGQGTYDDVITLANIVKLFNPNVIGASPTSSVTGQPTTLDQTGLNLAVTGANSRDFPAQARNLIDTLKNYSAINFTEDWKLVTVLIGMNDICDSCKNKTLYSVENFISSINESLHMMMDEVPRLIVNVVQIFTMEPLRQVQEPTVACQLQRLFCSCLVTPAENSTDLTEVVALNRGFQTKLEELLNSSTFFKNDFAVVLQPYLSSTDLPKLPNGTVDFSYFSPDCFHFSVKGHEEMAKGLWNNMFQQDGEKVQLANLTDSVTLICPPTDHPYIYTRPRALSSAATQGHTFALEDPDPIRASNIQHPLFQCPDMSPSSSVPTSDIVKLFNPDVLGPAPMWTINGHPAPLEYTGFNLAVTGHNSLNFSEQTRNMIDTFKNYSAMNFKEDWKLVTVLIGMNDICDYCKDKTLFSVDNFIQHITESLQMLMDEVPRLIVNVVQILTMKSLRDVQKPTLGCQLQKTFCSCLVLPEENSTELQEVVDLNREFQLRLEKLIHSGRFFKDDFAVVLQPYLTNTELPKLPDGTVDFSYFGPDCFHFTIKGHEELAKGLWNNMFQPEGKKDIIPSLTDPIKLICPPQDHPYIYTKPQSLPSAAASKQGLLTLLMVTMSLTLLAGF</sequence>
<comment type="catalytic activity">
    <reaction evidence="43">
        <text>1-hexadecanoyl-2-(9Z)-octadecenoyl-3-octadecanoyl-sn-glycerol + H2O = 1-hexadecanoyl-3-octadecanoyl-sn-glycerol + (9Z)-octadecenoate + H(+)</text>
        <dbReference type="Rhea" id="RHEA:41103"/>
        <dbReference type="ChEBI" id="CHEBI:15377"/>
        <dbReference type="ChEBI" id="CHEBI:15378"/>
        <dbReference type="ChEBI" id="CHEBI:30823"/>
        <dbReference type="ChEBI" id="CHEBI:77623"/>
        <dbReference type="ChEBI" id="CHEBI:77624"/>
    </reaction>
    <physiologicalReaction direction="left-to-right" evidence="43">
        <dbReference type="Rhea" id="RHEA:41104"/>
    </physiologicalReaction>
</comment>
<dbReference type="SUPFAM" id="SSF52266">
    <property type="entry name" value="SGNH hydrolase"/>
    <property type="match status" value="2"/>
</dbReference>
<dbReference type="GO" id="GO:0006644">
    <property type="term" value="P:phospholipid metabolic process"/>
    <property type="evidence" value="ECO:0007669"/>
    <property type="project" value="TreeGrafter"/>
</dbReference>
<evidence type="ECO:0000313" key="48">
    <source>
        <dbReference type="EMBL" id="KAG5285259.1"/>
    </source>
</evidence>
<evidence type="ECO:0000256" key="28">
    <source>
        <dbReference type="ARBA" id="ARBA00047459"/>
    </source>
</evidence>
<dbReference type="CDD" id="cd01824">
    <property type="entry name" value="Phospholipase_B_like"/>
    <property type="match status" value="2"/>
</dbReference>
<evidence type="ECO:0000256" key="43">
    <source>
        <dbReference type="ARBA" id="ARBA00048939"/>
    </source>
</evidence>
<comment type="catalytic activity">
    <reaction evidence="41">
        <text>1,3-dihexadecanoyl-2-(9Z-octadecenoyl)glycerol + H2O = 1,3-dihexadecanoylglycerol + (9Z)-octadecenoate + H(+)</text>
        <dbReference type="Rhea" id="RHEA:40983"/>
        <dbReference type="ChEBI" id="CHEBI:15377"/>
        <dbReference type="ChEBI" id="CHEBI:15378"/>
        <dbReference type="ChEBI" id="CHEBI:30823"/>
        <dbReference type="ChEBI" id="CHEBI:75688"/>
        <dbReference type="ChEBI" id="CHEBI:77619"/>
    </reaction>
    <physiologicalReaction direction="left-to-right" evidence="41">
        <dbReference type="Rhea" id="RHEA:40984"/>
    </physiologicalReaction>
</comment>
<comment type="catalytic activity">
    <reaction evidence="27">
        <text>1-(9Z-octadecenoyl)-glycerol + H2O = glycerol + (9Z)-octadecenoate + H(+)</text>
        <dbReference type="Rhea" id="RHEA:38487"/>
        <dbReference type="ChEBI" id="CHEBI:15377"/>
        <dbReference type="ChEBI" id="CHEBI:15378"/>
        <dbReference type="ChEBI" id="CHEBI:17754"/>
        <dbReference type="ChEBI" id="CHEBI:30823"/>
        <dbReference type="ChEBI" id="CHEBI:75342"/>
    </reaction>
    <physiologicalReaction direction="left-to-right" evidence="27">
        <dbReference type="Rhea" id="RHEA:38488"/>
    </physiologicalReaction>
</comment>
<evidence type="ECO:0000256" key="5">
    <source>
        <dbReference type="ARBA" id="ARBA00013279"/>
    </source>
</evidence>
<comment type="similarity">
    <text evidence="2">Belongs to the 'GDSL' lipolytic enzyme family. Phospholipase B1 subfamily.</text>
</comment>
<evidence type="ECO:0000256" key="8">
    <source>
        <dbReference type="ARBA" id="ARBA00022692"/>
    </source>
</evidence>
<evidence type="ECO:0000256" key="15">
    <source>
        <dbReference type="ARBA" id="ARBA00023180"/>
    </source>
</evidence>
<dbReference type="PANTHER" id="PTHR21325">
    <property type="entry name" value="PHOSPHOLIPASE B, PLB1"/>
    <property type="match status" value="1"/>
</dbReference>
<evidence type="ECO:0000256" key="6">
    <source>
        <dbReference type="ARBA" id="ARBA00015133"/>
    </source>
</evidence>
<dbReference type="GO" id="GO:0004622">
    <property type="term" value="F:phosphatidylcholine lysophospholipase activity"/>
    <property type="evidence" value="ECO:0007669"/>
    <property type="project" value="UniProtKB-EC"/>
</dbReference>
<evidence type="ECO:0000256" key="3">
    <source>
        <dbReference type="ARBA" id="ARBA00013274"/>
    </source>
</evidence>
<evidence type="ECO:0000256" key="36">
    <source>
        <dbReference type="ARBA" id="ARBA00048386"/>
    </source>
</evidence>
<evidence type="ECO:0000256" key="20">
    <source>
        <dbReference type="ARBA" id="ARBA00029723"/>
    </source>
</evidence>
<dbReference type="InterPro" id="IPR001087">
    <property type="entry name" value="GDSL"/>
</dbReference>
<evidence type="ECO:0000256" key="41">
    <source>
        <dbReference type="ARBA" id="ARBA00048869"/>
    </source>
</evidence>
<keyword evidence="16" id="KW-1208">Phospholipid metabolism</keyword>
<feature type="signal peptide" evidence="47">
    <location>
        <begin position="1"/>
        <end position="20"/>
    </location>
</feature>
<comment type="catalytic activity">
    <reaction evidence="29">
        <text>2,3-di-(9Z)-octadecenoyl-sn-glycerol + H2O = 3-(9Z-octadecenoyl)-sn-glycerol + (9Z)-octadecenoate + H(+)</text>
        <dbReference type="Rhea" id="RHEA:42604"/>
        <dbReference type="ChEBI" id="CHEBI:15377"/>
        <dbReference type="ChEBI" id="CHEBI:15378"/>
        <dbReference type="ChEBI" id="CHEBI:30823"/>
        <dbReference type="ChEBI" id="CHEBI:75824"/>
        <dbReference type="ChEBI" id="CHEBI:75938"/>
    </reaction>
    <physiologicalReaction direction="left-to-right" evidence="29">
        <dbReference type="Rhea" id="RHEA:42605"/>
    </physiologicalReaction>
</comment>
<evidence type="ECO:0000256" key="42">
    <source>
        <dbReference type="ARBA" id="ARBA00048872"/>
    </source>
</evidence>
<organism evidence="48 49">
    <name type="scientific">Alosa alosa</name>
    <name type="common">allis shad</name>
    <dbReference type="NCBI Taxonomy" id="278164"/>
    <lineage>
        <taxon>Eukaryota</taxon>
        <taxon>Metazoa</taxon>
        <taxon>Chordata</taxon>
        <taxon>Craniata</taxon>
        <taxon>Vertebrata</taxon>
        <taxon>Euteleostomi</taxon>
        <taxon>Actinopterygii</taxon>
        <taxon>Neopterygii</taxon>
        <taxon>Teleostei</taxon>
        <taxon>Clupei</taxon>
        <taxon>Clupeiformes</taxon>
        <taxon>Clupeoidei</taxon>
        <taxon>Clupeidae</taxon>
        <taxon>Alosa</taxon>
    </lineage>
</organism>
<evidence type="ECO:0000256" key="14">
    <source>
        <dbReference type="ARBA" id="ARBA00023136"/>
    </source>
</evidence>
<comment type="catalytic activity">
    <reaction evidence="33">
        <text>1,2-dihexadecanoyl-sn-glycero-3-phosphocholine + H2O = 1-hexadecanoyl-sn-glycero-3-phosphocholine + hexadecanoate + H(+)</text>
        <dbReference type="Rhea" id="RHEA:41223"/>
        <dbReference type="ChEBI" id="CHEBI:7896"/>
        <dbReference type="ChEBI" id="CHEBI:15377"/>
        <dbReference type="ChEBI" id="CHEBI:15378"/>
        <dbReference type="ChEBI" id="CHEBI:72998"/>
        <dbReference type="ChEBI" id="CHEBI:72999"/>
    </reaction>
    <physiologicalReaction direction="left-to-right" evidence="33">
        <dbReference type="Rhea" id="RHEA:41224"/>
    </physiologicalReaction>
</comment>
<keyword evidence="15" id="KW-0325">Glycoprotein</keyword>
<comment type="catalytic activity">
    <reaction evidence="18">
        <text>1-hexadecanoyl-2-(9Z,12Z-octadecadienoyl)-sn-glycero-3-phosphocholine + H2O = (9Z,12Z)-octadecadienoate + 1-hexadecanoyl-sn-glycero-3-phosphocholine + H(+)</text>
        <dbReference type="Rhea" id="RHEA:40811"/>
        <dbReference type="ChEBI" id="CHEBI:15377"/>
        <dbReference type="ChEBI" id="CHEBI:15378"/>
        <dbReference type="ChEBI" id="CHEBI:30245"/>
        <dbReference type="ChEBI" id="CHEBI:72998"/>
        <dbReference type="ChEBI" id="CHEBI:73002"/>
    </reaction>
    <physiologicalReaction direction="left-to-right" evidence="18">
        <dbReference type="Rhea" id="RHEA:40812"/>
    </physiologicalReaction>
</comment>
<dbReference type="EC" id="3.1.1.3" evidence="5"/>
<dbReference type="PANTHER" id="PTHR21325:SF45">
    <property type="entry name" value="PHOSPHOLIPASE B1, MEMBRANE-ASSOCIATED"/>
    <property type="match status" value="1"/>
</dbReference>
<keyword evidence="12" id="KW-1133">Transmembrane helix</keyword>
<comment type="catalytic activity">
    <reaction evidence="40">
        <text>1-hexadecanoyl-2-(9Z-octadecenoyl)-sn-glycero-3-phosphocholine + H2O = 1-hexadecanoyl-sn-glycero-3-phosphocholine + (9Z)-octadecenoate + H(+)</text>
        <dbReference type="Rhea" id="RHEA:38779"/>
        <dbReference type="ChEBI" id="CHEBI:15377"/>
        <dbReference type="ChEBI" id="CHEBI:15378"/>
        <dbReference type="ChEBI" id="CHEBI:30823"/>
        <dbReference type="ChEBI" id="CHEBI:72998"/>
        <dbReference type="ChEBI" id="CHEBI:73001"/>
    </reaction>
    <physiologicalReaction direction="left-to-right" evidence="40">
        <dbReference type="Rhea" id="RHEA:38780"/>
    </physiologicalReaction>
</comment>
<dbReference type="GO" id="GO:0004806">
    <property type="term" value="F:triacylglycerol lipase activity"/>
    <property type="evidence" value="ECO:0007669"/>
    <property type="project" value="UniProtKB-EC"/>
</dbReference>
<dbReference type="Gene3D" id="3.40.50.1110">
    <property type="entry name" value="SGNH hydrolase"/>
    <property type="match status" value="2"/>
</dbReference>
<gene>
    <name evidence="48" type="ORF">AALO_G00001320</name>
</gene>
<evidence type="ECO:0000256" key="25">
    <source>
        <dbReference type="ARBA" id="ARBA00047324"/>
    </source>
</evidence>
<evidence type="ECO:0000256" key="30">
    <source>
        <dbReference type="ARBA" id="ARBA00048015"/>
    </source>
</evidence>
<keyword evidence="7" id="KW-1003">Cell membrane</keyword>
<comment type="function">
    <text evidence="24">Calcium-independent membrane-associated phospholipase that catalyzes complete diacylation of phospholipids by hydrolyzing both sn-1 and sn-2 fatty acyl chains attached to the glycerol backbone (phospholipase B activity). Has dual phospholipase and lysophospholipase activities toward diacylphospholipids. Preferentially cleaves sn-2 ester bonds over sn-1 bonds. Acts as a lipase toward glycerolipid substrates. Hydrolyzes fatty acyl chains of diacylglycerols with preference for the sn-2 position and of triacylglycerols with not positional selectivity. May also hydrolyze long chain retinyl esters such as retinyl palmitate. May contribute to digestion of dietary phospholipids, glycerolipids and retinoids, facilitating lipid absorption at the brush border.</text>
</comment>
<comment type="catalytic activity">
    <reaction evidence="46">
        <text>2-(9Z-octadecenoyl)-glycerol + H2O = glycerol + (9Z)-octadecenoate + H(+)</text>
        <dbReference type="Rhea" id="RHEA:38491"/>
        <dbReference type="ChEBI" id="CHEBI:15377"/>
        <dbReference type="ChEBI" id="CHEBI:15378"/>
        <dbReference type="ChEBI" id="CHEBI:17754"/>
        <dbReference type="ChEBI" id="CHEBI:30823"/>
        <dbReference type="ChEBI" id="CHEBI:73990"/>
    </reaction>
    <physiologicalReaction direction="left-to-right" evidence="46">
        <dbReference type="Rhea" id="RHEA:38492"/>
    </physiologicalReaction>
</comment>
<comment type="catalytic activity">
    <reaction evidence="19">
        <text>a 1,2-diacyl-sn-glycero-3-phosphocholine + H2O = a 1-acyl-sn-glycero-3-phosphocholine + a fatty acid + H(+)</text>
        <dbReference type="Rhea" id="RHEA:15801"/>
        <dbReference type="ChEBI" id="CHEBI:15377"/>
        <dbReference type="ChEBI" id="CHEBI:15378"/>
        <dbReference type="ChEBI" id="CHEBI:28868"/>
        <dbReference type="ChEBI" id="CHEBI:57643"/>
        <dbReference type="ChEBI" id="CHEBI:58168"/>
        <dbReference type="EC" id="3.1.1.4"/>
    </reaction>
    <physiologicalReaction direction="left-to-right" evidence="19">
        <dbReference type="Rhea" id="RHEA:15802"/>
    </physiologicalReaction>
</comment>
<evidence type="ECO:0000256" key="44">
    <source>
        <dbReference type="ARBA" id="ARBA00049363"/>
    </source>
</evidence>
<comment type="catalytic activity">
    <reaction evidence="38">
        <text>1-hexadecanoyl-2-(9Z-octadecenoyl)-sn-glycero-3-phosphoethanolamine + H2O = 1-hexadecanoyl-sn-glycero-3-phosphoethanolamine + (9Z)-octadecenoate + H(+)</text>
        <dbReference type="Rhea" id="RHEA:40911"/>
        <dbReference type="ChEBI" id="CHEBI:15377"/>
        <dbReference type="ChEBI" id="CHEBI:15378"/>
        <dbReference type="ChEBI" id="CHEBI:30823"/>
        <dbReference type="ChEBI" id="CHEBI:73004"/>
        <dbReference type="ChEBI" id="CHEBI:73007"/>
    </reaction>
    <physiologicalReaction direction="left-to-right" evidence="38">
        <dbReference type="Rhea" id="RHEA:40912"/>
    </physiologicalReaction>
</comment>
<comment type="catalytic activity">
    <reaction evidence="37">
        <text>a 1-acyl-sn-glycero-3-phosphocholine + H2O = sn-glycerol 3-phosphocholine + a fatty acid + H(+)</text>
        <dbReference type="Rhea" id="RHEA:15177"/>
        <dbReference type="ChEBI" id="CHEBI:15377"/>
        <dbReference type="ChEBI" id="CHEBI:15378"/>
        <dbReference type="ChEBI" id="CHEBI:16870"/>
        <dbReference type="ChEBI" id="CHEBI:28868"/>
        <dbReference type="ChEBI" id="CHEBI:58168"/>
        <dbReference type="EC" id="3.1.1.5"/>
    </reaction>
    <physiologicalReaction direction="left-to-right" evidence="37">
        <dbReference type="Rhea" id="RHEA:15178"/>
    </physiologicalReaction>
</comment>
<evidence type="ECO:0000256" key="37">
    <source>
        <dbReference type="ARBA" id="ARBA00048454"/>
    </source>
</evidence>
<reference evidence="48 49" key="1">
    <citation type="submission" date="2020-10" db="EMBL/GenBank/DDBJ databases">
        <title>Chromosome-scale genome assembly of the Allis shad, Alosa alosa.</title>
        <authorList>
            <person name="Margot Z."/>
            <person name="Christophe K."/>
            <person name="Cabau C."/>
            <person name="Louis A."/>
            <person name="Berthelot C."/>
            <person name="Parey E."/>
            <person name="Roest Crollius H."/>
            <person name="Montfort J."/>
            <person name="Robinson-Rechavi M."/>
            <person name="Bucao C."/>
            <person name="Bouchez O."/>
            <person name="Gislard M."/>
            <person name="Lluch J."/>
            <person name="Milhes M."/>
            <person name="Lampietro C."/>
            <person name="Lopez Roques C."/>
            <person name="Donnadieu C."/>
            <person name="Braasch I."/>
            <person name="Desvignes T."/>
            <person name="Postlethwait J."/>
            <person name="Bobe J."/>
            <person name="Guiguen Y."/>
        </authorList>
    </citation>
    <scope>NUCLEOTIDE SEQUENCE [LARGE SCALE GENOMIC DNA]</scope>
    <source>
        <strain evidence="48">M-15738</strain>
        <tissue evidence="48">Blood</tissue>
    </source>
</reference>
<evidence type="ECO:0000256" key="31">
    <source>
        <dbReference type="ARBA" id="ARBA00048049"/>
    </source>
</evidence>
<evidence type="ECO:0000256" key="12">
    <source>
        <dbReference type="ARBA" id="ARBA00022989"/>
    </source>
</evidence>
<keyword evidence="11" id="KW-0378">Hydrolase</keyword>
<evidence type="ECO:0000256" key="19">
    <source>
        <dbReference type="ARBA" id="ARBA00023422"/>
    </source>
</evidence>
<evidence type="ECO:0000256" key="13">
    <source>
        <dbReference type="ARBA" id="ARBA00023098"/>
    </source>
</evidence>
<keyword evidence="10" id="KW-0677">Repeat</keyword>
<comment type="catalytic activity">
    <reaction evidence="32">
        <text>1,2-di-(9Z-octadecenoyl)-sn-glycero-3-phosphocholine + H2O = 1-(9Z-octadecenoyl)-sn-glycero-3-phosphocholine + (9Z)-octadecenoate + H(+)</text>
        <dbReference type="Rhea" id="RHEA:40923"/>
        <dbReference type="ChEBI" id="CHEBI:15377"/>
        <dbReference type="ChEBI" id="CHEBI:15378"/>
        <dbReference type="ChEBI" id="CHEBI:28610"/>
        <dbReference type="ChEBI" id="CHEBI:30823"/>
        <dbReference type="ChEBI" id="CHEBI:74669"/>
    </reaction>
    <physiologicalReaction direction="left-to-right" evidence="32">
        <dbReference type="Rhea" id="RHEA:40924"/>
    </physiologicalReaction>
</comment>
<comment type="caution">
    <text evidence="48">The sequence shown here is derived from an EMBL/GenBank/DDBJ whole genome shotgun (WGS) entry which is preliminary data.</text>
</comment>
<evidence type="ECO:0000256" key="4">
    <source>
        <dbReference type="ARBA" id="ARBA00013278"/>
    </source>
</evidence>
<dbReference type="GO" id="GO:0004623">
    <property type="term" value="F:phospholipase A2 activity"/>
    <property type="evidence" value="ECO:0007669"/>
    <property type="project" value="UniProtKB-EC"/>
</dbReference>
<keyword evidence="9 47" id="KW-0732">Signal</keyword>
<comment type="catalytic activity">
    <reaction evidence="34">
        <text>1-hexadecanoyl-2-(9Z,12Z-octadecadienoyl)-sn-glycero-3-phosphocholine + H2O = 2-(9Z,12Z-octadecadienoyl)-sn-glycero-3-phosphocholine + hexadecanoate + H(+)</text>
        <dbReference type="Rhea" id="RHEA:40971"/>
        <dbReference type="ChEBI" id="CHEBI:7896"/>
        <dbReference type="ChEBI" id="CHEBI:15377"/>
        <dbReference type="ChEBI" id="CHEBI:15378"/>
        <dbReference type="ChEBI" id="CHEBI:73002"/>
        <dbReference type="ChEBI" id="CHEBI:76084"/>
    </reaction>
    <physiologicalReaction direction="left-to-right" evidence="34">
        <dbReference type="Rhea" id="RHEA:40972"/>
    </physiologicalReaction>
</comment>
<dbReference type="InterPro" id="IPR038885">
    <property type="entry name" value="PLB1"/>
</dbReference>
<evidence type="ECO:0000256" key="10">
    <source>
        <dbReference type="ARBA" id="ARBA00022737"/>
    </source>
</evidence>
<name>A0AAV6HD11_9TELE</name>
<comment type="catalytic activity">
    <reaction evidence="30">
        <text>1-hexadecanoyl-2-(9Z-octadecenoyl)-sn-glycero-3-phospho-(1'-sn-glycerol) + H2O = 1-hexadecanoyl-sn-glycero-3-phospho-(1'-sn-glycerol) + (9Z)-octadecenoate + H(+)</text>
        <dbReference type="Rhea" id="RHEA:40919"/>
        <dbReference type="ChEBI" id="CHEBI:15377"/>
        <dbReference type="ChEBI" id="CHEBI:15378"/>
        <dbReference type="ChEBI" id="CHEBI:30823"/>
        <dbReference type="ChEBI" id="CHEBI:72841"/>
        <dbReference type="ChEBI" id="CHEBI:75158"/>
    </reaction>
    <physiologicalReaction direction="left-to-right" evidence="30">
        <dbReference type="Rhea" id="RHEA:40920"/>
    </physiologicalReaction>
</comment>
<comment type="catalytic activity">
    <reaction evidence="28">
        <text>1-hexadecanoyl-2-(9Z)-octadecenoyl-3-octadecanoyl-sn-glycerol + H2O = 1-hexadecanoyl-2-(9Z-octadecenoyl)-sn-glycerol + octadecanoate + H(+)</text>
        <dbReference type="Rhea" id="RHEA:41111"/>
        <dbReference type="ChEBI" id="CHEBI:15377"/>
        <dbReference type="ChEBI" id="CHEBI:15378"/>
        <dbReference type="ChEBI" id="CHEBI:25629"/>
        <dbReference type="ChEBI" id="CHEBI:75466"/>
        <dbReference type="ChEBI" id="CHEBI:77623"/>
    </reaction>
    <physiologicalReaction direction="left-to-right" evidence="28">
        <dbReference type="Rhea" id="RHEA:41112"/>
    </physiologicalReaction>
</comment>
<dbReference type="AlphaFoldDB" id="A0AAV6HD11"/>
<accession>A0AAV6HD11</accession>
<evidence type="ECO:0000256" key="27">
    <source>
        <dbReference type="ARBA" id="ARBA00047438"/>
    </source>
</evidence>
<evidence type="ECO:0000256" key="22">
    <source>
        <dbReference type="ARBA" id="ARBA00031485"/>
    </source>
</evidence>
<evidence type="ECO:0000256" key="17">
    <source>
        <dbReference type="ARBA" id="ARBA00023369"/>
    </source>
</evidence>
<keyword evidence="49" id="KW-1185">Reference proteome</keyword>
<comment type="catalytic activity">
    <reaction evidence="45">
        <text>1,3-di-(9Z-octadecenoyl)-glycerol + H2O = 1-(9Z-octadecenoyl)-glycerol + (9Z)-octadecenoate + H(+)</text>
        <dbReference type="Rhea" id="RHEA:39939"/>
        <dbReference type="ChEBI" id="CHEBI:15377"/>
        <dbReference type="ChEBI" id="CHEBI:15378"/>
        <dbReference type="ChEBI" id="CHEBI:30823"/>
        <dbReference type="ChEBI" id="CHEBI:75342"/>
        <dbReference type="ChEBI" id="CHEBI:75735"/>
    </reaction>
    <physiologicalReaction direction="left-to-right" evidence="45">
        <dbReference type="Rhea" id="RHEA:39940"/>
    </physiologicalReaction>
</comment>
<dbReference type="GO" id="GO:0031526">
    <property type="term" value="C:brush border membrane"/>
    <property type="evidence" value="ECO:0007669"/>
    <property type="project" value="TreeGrafter"/>
</dbReference>
<dbReference type="InterPro" id="IPR036514">
    <property type="entry name" value="SGNH_hydro_sf"/>
</dbReference>
<proteinExistence type="inferred from homology"/>
<evidence type="ECO:0000256" key="38">
    <source>
        <dbReference type="ARBA" id="ARBA00048613"/>
    </source>
</evidence>
<evidence type="ECO:0000256" key="18">
    <source>
        <dbReference type="ARBA" id="ARBA00023408"/>
    </source>
</evidence>
<evidence type="ECO:0000256" key="1">
    <source>
        <dbReference type="ARBA" id="ARBA00004247"/>
    </source>
</evidence>
<comment type="catalytic activity">
    <reaction evidence="17">
        <text>a triacylglycerol + H2O = a diacylglycerol + a fatty acid + H(+)</text>
        <dbReference type="Rhea" id="RHEA:12044"/>
        <dbReference type="ChEBI" id="CHEBI:15377"/>
        <dbReference type="ChEBI" id="CHEBI:15378"/>
        <dbReference type="ChEBI" id="CHEBI:17855"/>
        <dbReference type="ChEBI" id="CHEBI:18035"/>
        <dbReference type="ChEBI" id="CHEBI:28868"/>
        <dbReference type="EC" id="3.1.1.3"/>
    </reaction>
    <physiologicalReaction direction="left-to-right" evidence="17">
        <dbReference type="Rhea" id="RHEA:12045"/>
    </physiologicalReaction>
</comment>
<evidence type="ECO:0000256" key="9">
    <source>
        <dbReference type="ARBA" id="ARBA00022729"/>
    </source>
</evidence>
<evidence type="ECO:0000256" key="40">
    <source>
        <dbReference type="ARBA" id="ARBA00048699"/>
    </source>
</evidence>
<evidence type="ECO:0000256" key="35">
    <source>
        <dbReference type="ARBA" id="ARBA00048374"/>
    </source>
</evidence>
<evidence type="ECO:0000256" key="21">
    <source>
        <dbReference type="ARBA" id="ARBA00031182"/>
    </source>
</evidence>
<dbReference type="EMBL" id="JADWDJ010000001">
    <property type="protein sequence ID" value="KAG5285259.1"/>
    <property type="molecule type" value="Genomic_DNA"/>
</dbReference>
<evidence type="ECO:0000256" key="45">
    <source>
        <dbReference type="ARBA" id="ARBA00049372"/>
    </source>
</evidence>
<evidence type="ECO:0000256" key="39">
    <source>
        <dbReference type="ARBA" id="ARBA00048656"/>
    </source>
</evidence>
<comment type="catalytic activity">
    <reaction evidence="42">
        <text>1-O-hexadecyl-2-(9Z)-octadecenoyl-sn-glycero-3-phosphocholine + H2O = 1-O-hexadecyl-sn-glycero-3-phosphocholine + (9Z)-octadecenoate + H(+)</text>
        <dbReference type="Rhea" id="RHEA:40915"/>
        <dbReference type="ChEBI" id="CHEBI:15377"/>
        <dbReference type="ChEBI" id="CHEBI:15378"/>
        <dbReference type="ChEBI" id="CHEBI:30823"/>
        <dbReference type="ChEBI" id="CHEBI:34112"/>
        <dbReference type="ChEBI" id="CHEBI:64496"/>
    </reaction>
    <physiologicalReaction direction="left-to-right" evidence="42">
        <dbReference type="Rhea" id="RHEA:40916"/>
    </physiologicalReaction>
</comment>
<evidence type="ECO:0000256" key="23">
    <source>
        <dbReference type="ARBA" id="ARBA00033022"/>
    </source>
</evidence>
<comment type="catalytic activity">
    <reaction evidence="25">
        <text>1-hexadecanoyl-2-(9Z)-octadecenoyl-3-octadecanoyl-sn-glycerol + H2O = 2-(9Z-octadecenoyl)-3-octadecanoyl-sn-glycerol + hexadecanoate + H(+)</text>
        <dbReference type="Rhea" id="RHEA:41107"/>
        <dbReference type="ChEBI" id="CHEBI:7896"/>
        <dbReference type="ChEBI" id="CHEBI:15377"/>
        <dbReference type="ChEBI" id="CHEBI:15378"/>
        <dbReference type="ChEBI" id="CHEBI:75558"/>
        <dbReference type="ChEBI" id="CHEBI:77623"/>
    </reaction>
    <physiologicalReaction direction="left-to-right" evidence="25">
        <dbReference type="Rhea" id="RHEA:41108"/>
    </physiologicalReaction>
</comment>
<evidence type="ECO:0000256" key="29">
    <source>
        <dbReference type="ARBA" id="ARBA00048011"/>
    </source>
</evidence>
<evidence type="ECO:0000256" key="33">
    <source>
        <dbReference type="ARBA" id="ARBA00048227"/>
    </source>
</evidence>
<keyword evidence="8" id="KW-0812">Transmembrane</keyword>
<evidence type="ECO:0000256" key="47">
    <source>
        <dbReference type="SAM" id="SignalP"/>
    </source>
</evidence>
<comment type="catalytic activity">
    <reaction evidence="35">
        <text>1-octadecanoyl-2-(9Z,12Z)-octadecadienoyl-sn-glycerol + H2O = 1-octadecanoyl-sn-glycerol + (9Z,12Z)-octadecadienoate + H(+)</text>
        <dbReference type="Rhea" id="RHEA:40927"/>
        <dbReference type="ChEBI" id="CHEBI:15377"/>
        <dbReference type="ChEBI" id="CHEBI:15378"/>
        <dbReference type="ChEBI" id="CHEBI:30245"/>
        <dbReference type="ChEBI" id="CHEBI:75550"/>
        <dbReference type="ChEBI" id="CHEBI:77097"/>
    </reaction>
    <physiologicalReaction direction="left-to-right" evidence="35">
        <dbReference type="Rhea" id="RHEA:40928"/>
    </physiologicalReaction>
</comment>
<keyword evidence="13" id="KW-0443">Lipid metabolism</keyword>
<evidence type="ECO:0000256" key="46">
    <source>
        <dbReference type="ARBA" id="ARBA00049461"/>
    </source>
</evidence>
<evidence type="ECO:0000256" key="26">
    <source>
        <dbReference type="ARBA" id="ARBA00047363"/>
    </source>
</evidence>
<dbReference type="Pfam" id="PF00657">
    <property type="entry name" value="Lipase_GDSL"/>
    <property type="match status" value="2"/>
</dbReference>
<dbReference type="EC" id="3.1.1.4" evidence="4"/>
<feature type="chain" id="PRO_5043876721" description="Phospholipase B1, membrane-associated" evidence="47">
    <location>
        <begin position="21"/>
        <end position="731"/>
    </location>
</feature>
<evidence type="ECO:0000256" key="11">
    <source>
        <dbReference type="ARBA" id="ARBA00022801"/>
    </source>
</evidence>
<evidence type="ECO:0000256" key="34">
    <source>
        <dbReference type="ARBA" id="ARBA00048362"/>
    </source>
</evidence>
<dbReference type="InterPro" id="IPR035547">
    <property type="entry name" value="Phospholipase_B"/>
</dbReference>
<evidence type="ECO:0000313" key="49">
    <source>
        <dbReference type="Proteomes" id="UP000823561"/>
    </source>
</evidence>
<evidence type="ECO:0000256" key="7">
    <source>
        <dbReference type="ARBA" id="ARBA00022475"/>
    </source>
</evidence>
<dbReference type="Proteomes" id="UP000823561">
    <property type="component" value="Chromosome 1"/>
</dbReference>
<keyword evidence="14" id="KW-0472">Membrane</keyword>
<evidence type="ECO:0000256" key="24">
    <source>
        <dbReference type="ARBA" id="ARBA00045916"/>
    </source>
</evidence>
<comment type="catalytic activity">
    <reaction evidence="44">
        <text>1,2-dihexadecanoyl-sn-glycero-3-phosphocholine + 2 H2O = sn-glycerol 3-phosphocholine + 2 hexadecanoate + 2 H(+)</text>
        <dbReference type="Rhea" id="RHEA:40975"/>
        <dbReference type="ChEBI" id="CHEBI:7896"/>
        <dbReference type="ChEBI" id="CHEBI:15377"/>
        <dbReference type="ChEBI" id="CHEBI:15378"/>
        <dbReference type="ChEBI" id="CHEBI:16870"/>
        <dbReference type="ChEBI" id="CHEBI:72999"/>
    </reaction>
    <physiologicalReaction direction="left-to-right" evidence="44">
        <dbReference type="Rhea" id="RHEA:40976"/>
    </physiologicalReaction>
</comment>
<evidence type="ECO:0000256" key="32">
    <source>
        <dbReference type="ARBA" id="ARBA00048058"/>
    </source>
</evidence>
<dbReference type="GO" id="GO:0050253">
    <property type="term" value="F:retinyl-palmitate esterase activity"/>
    <property type="evidence" value="ECO:0007669"/>
    <property type="project" value="TreeGrafter"/>
</dbReference>
<dbReference type="EC" id="3.1.1.5" evidence="3"/>
<protein>
    <recommendedName>
        <fullName evidence="6">Phospholipase B1, membrane-associated</fullName>
        <ecNumber evidence="5">3.1.1.3</ecNumber>
        <ecNumber evidence="4">3.1.1.4</ecNumber>
        <ecNumber evidence="3">3.1.1.5</ecNumber>
    </recommendedName>
    <alternativeName>
        <fullName evidence="20">Lysophospholipase</fullName>
    </alternativeName>
    <alternativeName>
        <fullName evidence="21">Phospholipase A2</fullName>
    </alternativeName>
    <alternativeName>
        <fullName evidence="23">Phospholipase B/lipase</fullName>
    </alternativeName>
    <alternativeName>
        <fullName evidence="22">Triacylglycerol lipase</fullName>
    </alternativeName>
</protein>
<comment type="catalytic activity">
    <reaction evidence="36">
        <text>1,2,3-tri-(9Z-octadecenoyl)-glycerol + H2O = di-(9Z)-octadecenoylglycerol + (9Z)-octadecenoate + H(+)</text>
        <dbReference type="Rhea" id="RHEA:38575"/>
        <dbReference type="ChEBI" id="CHEBI:15377"/>
        <dbReference type="ChEBI" id="CHEBI:15378"/>
        <dbReference type="ChEBI" id="CHEBI:30823"/>
        <dbReference type="ChEBI" id="CHEBI:53753"/>
        <dbReference type="ChEBI" id="CHEBI:75945"/>
    </reaction>
    <physiologicalReaction direction="left-to-right" evidence="36">
        <dbReference type="Rhea" id="RHEA:38576"/>
    </physiologicalReaction>
</comment>
<comment type="catalytic activity">
    <reaction evidence="39">
        <text>1-hexadecanoyl-sn-glycero-3-phosphocholine + H2O = sn-glycerol 3-phosphocholine + hexadecanoate + H(+)</text>
        <dbReference type="Rhea" id="RHEA:40435"/>
        <dbReference type="ChEBI" id="CHEBI:7896"/>
        <dbReference type="ChEBI" id="CHEBI:15377"/>
        <dbReference type="ChEBI" id="CHEBI:15378"/>
        <dbReference type="ChEBI" id="CHEBI:16870"/>
        <dbReference type="ChEBI" id="CHEBI:72998"/>
    </reaction>
    <physiologicalReaction direction="left-to-right" evidence="39">
        <dbReference type="Rhea" id="RHEA:40436"/>
    </physiologicalReaction>
</comment>
<evidence type="ECO:0000256" key="2">
    <source>
        <dbReference type="ARBA" id="ARBA00009979"/>
    </source>
</evidence>
<comment type="catalytic activity">
    <reaction evidence="31">
        <text>a 1-O-alkyl-2-acyl-sn-glycero-3-phosphocholine + H2O = a 1-O-alkyl-sn-glycero-3-phosphocholine + a fatty acid + H(+)</text>
        <dbReference type="Rhea" id="RHEA:36231"/>
        <dbReference type="ChEBI" id="CHEBI:15377"/>
        <dbReference type="ChEBI" id="CHEBI:15378"/>
        <dbReference type="ChEBI" id="CHEBI:28868"/>
        <dbReference type="ChEBI" id="CHEBI:30909"/>
        <dbReference type="ChEBI" id="CHEBI:36702"/>
        <dbReference type="EC" id="3.1.1.4"/>
    </reaction>
    <physiologicalReaction direction="left-to-right" evidence="31">
        <dbReference type="Rhea" id="RHEA:36232"/>
    </physiologicalReaction>
</comment>
<evidence type="ECO:0000256" key="16">
    <source>
        <dbReference type="ARBA" id="ARBA00023264"/>
    </source>
</evidence>
<dbReference type="FunFam" id="3.40.50.1110:FF:000005">
    <property type="entry name" value="Phospholipase B1"/>
    <property type="match status" value="2"/>
</dbReference>
<comment type="catalytic activity">
    <reaction evidence="26">
        <text>1,3-dihexadecanoyl-2-(9Z-octadecenoyl)glycerol + H2O = 1-hexadecanoyl-2-(9Z-octadecenoyl)-glycerol + hexadecanoate + H(+)</text>
        <dbReference type="Rhea" id="RHEA:40979"/>
        <dbReference type="ChEBI" id="CHEBI:7896"/>
        <dbReference type="ChEBI" id="CHEBI:15377"/>
        <dbReference type="ChEBI" id="CHEBI:15378"/>
        <dbReference type="ChEBI" id="CHEBI:75585"/>
        <dbReference type="ChEBI" id="CHEBI:75688"/>
    </reaction>
    <physiologicalReaction direction="left-to-right" evidence="26">
        <dbReference type="Rhea" id="RHEA:40980"/>
    </physiologicalReaction>
</comment>
<comment type="subcellular location">
    <subcellularLocation>
        <location evidence="1">Apical cell membrane</location>
        <topology evidence="1">Single-pass type I membrane protein</topology>
    </subcellularLocation>
</comment>